<protein>
    <submittedName>
        <fullName evidence="2">Uncharacterized protein</fullName>
    </submittedName>
</protein>
<evidence type="ECO:0000256" key="1">
    <source>
        <dbReference type="SAM" id="MobiDB-lite"/>
    </source>
</evidence>
<feature type="region of interest" description="Disordered" evidence="1">
    <location>
        <begin position="1"/>
        <end position="142"/>
    </location>
</feature>
<proteinExistence type="predicted"/>
<comment type="caution">
    <text evidence="2">The sequence shown here is derived from an EMBL/GenBank/DDBJ whole genome shotgun (WGS) entry which is preliminary data.</text>
</comment>
<feature type="compositionally biased region" description="Low complexity" evidence="1">
    <location>
        <begin position="1"/>
        <end position="27"/>
    </location>
</feature>
<evidence type="ECO:0000313" key="3">
    <source>
        <dbReference type="Proteomes" id="UP001165080"/>
    </source>
</evidence>
<feature type="region of interest" description="Disordered" evidence="1">
    <location>
        <begin position="159"/>
        <end position="195"/>
    </location>
</feature>
<reference evidence="2 3" key="1">
    <citation type="journal article" date="2023" name="Commun. Biol.">
        <title>Reorganization of the ancestral sex-determining regions during the evolution of trioecy in Pleodorina starrii.</title>
        <authorList>
            <person name="Takahashi K."/>
            <person name="Suzuki S."/>
            <person name="Kawai-Toyooka H."/>
            <person name="Yamamoto K."/>
            <person name="Hamaji T."/>
            <person name="Ootsuki R."/>
            <person name="Yamaguchi H."/>
            <person name="Kawachi M."/>
            <person name="Higashiyama T."/>
            <person name="Nozaki H."/>
        </authorList>
    </citation>
    <scope>NUCLEOTIDE SEQUENCE [LARGE SCALE GENOMIC DNA]</scope>
    <source>
        <strain evidence="2 3">NIES-4479</strain>
    </source>
</reference>
<sequence>MQQQQGLQPQRVQQQQPGAPMPAMGAQSSFGAGPSELQQQQGLQLQWAQQQQPGAPMPAMGVQSSFGAGPSQLQQQQGLQPQRVQQQQPGAPMPAMGAQSSFGAGPSQLQQQQGLQPQRVQQQQPGAPMPAMGAQSSFGAGPSQLQFQHGLLAVMQGTHTSGHGRKTLPDRSLSVCDGGASKKKQGPKGKTGPKTCKTCQERGHPANHPYNNYKKCLSACAVCSKGNVQVLVDLVGHCKKCNSTFSHKMVPQG</sequence>
<feature type="compositionally biased region" description="Low complexity" evidence="1">
    <location>
        <begin position="37"/>
        <end position="135"/>
    </location>
</feature>
<evidence type="ECO:0000313" key="2">
    <source>
        <dbReference type="EMBL" id="GLC50053.1"/>
    </source>
</evidence>
<accession>A0A9W6EYJ1</accession>
<name>A0A9W6EYJ1_9CHLO</name>
<dbReference type="EMBL" id="BRXU01000003">
    <property type="protein sequence ID" value="GLC50053.1"/>
    <property type="molecule type" value="Genomic_DNA"/>
</dbReference>
<organism evidence="2 3">
    <name type="scientific">Pleodorina starrii</name>
    <dbReference type="NCBI Taxonomy" id="330485"/>
    <lineage>
        <taxon>Eukaryota</taxon>
        <taxon>Viridiplantae</taxon>
        <taxon>Chlorophyta</taxon>
        <taxon>core chlorophytes</taxon>
        <taxon>Chlorophyceae</taxon>
        <taxon>CS clade</taxon>
        <taxon>Chlamydomonadales</taxon>
        <taxon>Volvocaceae</taxon>
        <taxon>Pleodorina</taxon>
    </lineage>
</organism>
<dbReference type="AlphaFoldDB" id="A0A9W6EYJ1"/>
<keyword evidence="3" id="KW-1185">Reference proteome</keyword>
<dbReference type="Proteomes" id="UP001165080">
    <property type="component" value="Unassembled WGS sequence"/>
</dbReference>
<gene>
    <name evidence="2" type="primary">PLESTB000793</name>
    <name evidence="2" type="ORF">PLESTB_000337200</name>
</gene>